<dbReference type="CDD" id="cd02509">
    <property type="entry name" value="GDP-M1P_Guanylyltransferase"/>
    <property type="match status" value="1"/>
</dbReference>
<evidence type="ECO:0000313" key="3">
    <source>
        <dbReference type="EMBL" id="BDV43752.1"/>
    </source>
</evidence>
<organism evidence="3 4">
    <name type="scientific">Geotalea uraniireducens</name>
    <dbReference type="NCBI Taxonomy" id="351604"/>
    <lineage>
        <taxon>Bacteria</taxon>
        <taxon>Pseudomonadati</taxon>
        <taxon>Thermodesulfobacteriota</taxon>
        <taxon>Desulfuromonadia</taxon>
        <taxon>Geobacterales</taxon>
        <taxon>Geobacteraceae</taxon>
        <taxon>Geotalea</taxon>
    </lineage>
</organism>
<dbReference type="RefSeq" id="WP_281999873.1">
    <property type="nucleotide sequence ID" value="NZ_AP027151.1"/>
</dbReference>
<dbReference type="EMBL" id="AP027151">
    <property type="protein sequence ID" value="BDV43752.1"/>
    <property type="molecule type" value="Genomic_DNA"/>
</dbReference>
<dbReference type="PANTHER" id="PTHR46390">
    <property type="entry name" value="MANNOSE-1-PHOSPHATE GUANYLYLTRANSFERASE"/>
    <property type="match status" value="1"/>
</dbReference>
<dbReference type="Gene3D" id="3.90.550.10">
    <property type="entry name" value="Spore Coat Polysaccharide Biosynthesis Protein SpsA, Chain A"/>
    <property type="match status" value="1"/>
</dbReference>
<dbReference type="Proteomes" id="UP001317705">
    <property type="component" value="Chromosome"/>
</dbReference>
<dbReference type="InterPro" id="IPR054566">
    <property type="entry name" value="ManC/GMP-like_b-helix"/>
</dbReference>
<feature type="domain" description="Nucleotidyl transferase" evidence="1">
    <location>
        <begin position="4"/>
        <end position="280"/>
    </location>
</feature>
<evidence type="ECO:0000259" key="2">
    <source>
        <dbReference type="Pfam" id="PF22640"/>
    </source>
</evidence>
<keyword evidence="3" id="KW-0548">Nucleotidyltransferase</keyword>
<feature type="domain" description="MannoseP isomerase/GMP-like beta-helix" evidence="2">
    <location>
        <begin position="295"/>
        <end position="347"/>
    </location>
</feature>
<dbReference type="SUPFAM" id="SSF53448">
    <property type="entry name" value="Nucleotide-diphospho-sugar transferases"/>
    <property type="match status" value="1"/>
</dbReference>
<dbReference type="PANTHER" id="PTHR46390:SF1">
    <property type="entry name" value="MANNOSE-1-PHOSPHATE GUANYLYLTRANSFERASE"/>
    <property type="match status" value="1"/>
</dbReference>
<dbReference type="GO" id="GO:0016779">
    <property type="term" value="F:nucleotidyltransferase activity"/>
    <property type="evidence" value="ECO:0007669"/>
    <property type="project" value="UniProtKB-KW"/>
</dbReference>
<dbReference type="Pfam" id="PF00483">
    <property type="entry name" value="NTP_transferase"/>
    <property type="match status" value="1"/>
</dbReference>
<dbReference type="Pfam" id="PF22640">
    <property type="entry name" value="ManC_GMP_beta-helix"/>
    <property type="match status" value="1"/>
</dbReference>
<dbReference type="InterPro" id="IPR049577">
    <property type="entry name" value="GMPP_N"/>
</dbReference>
<sequence>MYIVILAGGSGTRFWPLSRKKTPKQLMSVFGGKSMLQRTVERVLPLKPKRILVVTNTLQAAETRRQLDYLRGVRIEVVEEPLGRNTAPAICLAATIIARYEPEGVMAVLPADHYIRDEDEFAATLLRGAEVARNGYLVTLGIAPDRPETGYGYLEAETELRGSGPYPVKRFIEKPDRQRALEFLAAGTFFWNSGMFLWRADVILDQIAALMPALARAFAGLTFSPDIWEPADLIPQIEAVYTMVDGQSIDYGVMERAANVMMLPAAFGWSDVGSWGAIPDVLDPDGTGNVVIDTETVVIDSHGCVVRGDKLTALVGVTDLVVVDTPDALLVCARERAQEVKQVTEELERRKLGRLL</sequence>
<dbReference type="InterPro" id="IPR029044">
    <property type="entry name" value="Nucleotide-diphossugar_trans"/>
</dbReference>
<dbReference type="SUPFAM" id="SSF159283">
    <property type="entry name" value="Guanosine diphospho-D-mannose pyrophosphorylase/mannose-6-phosphate isomerase linker domain"/>
    <property type="match status" value="1"/>
</dbReference>
<evidence type="ECO:0000313" key="4">
    <source>
        <dbReference type="Proteomes" id="UP001317705"/>
    </source>
</evidence>
<dbReference type="InterPro" id="IPR051161">
    <property type="entry name" value="Mannose-6P_isomerase_type2"/>
</dbReference>
<keyword evidence="4" id="KW-1185">Reference proteome</keyword>
<protein>
    <submittedName>
        <fullName evidence="3">Mannose-1-phosphate guanylyltransferase</fullName>
    </submittedName>
</protein>
<name>A0ABM8EMS9_9BACT</name>
<accession>A0ABM8EMS9</accession>
<keyword evidence="3" id="KW-0808">Transferase</keyword>
<gene>
    <name evidence="3" type="ORF">GURASL_26750</name>
</gene>
<proteinExistence type="predicted"/>
<reference evidence="3 4" key="1">
    <citation type="submission" date="2022-12" db="EMBL/GenBank/DDBJ databases">
        <title>Polyphasic characterization of Geotalea uranireducens NIT-SL11 newly isolated from a complex of sewage sludge and microbially reduced graphene oxide.</title>
        <authorList>
            <person name="Xie L."/>
            <person name="Yoshida N."/>
            <person name="Meng L."/>
        </authorList>
    </citation>
    <scope>NUCLEOTIDE SEQUENCE [LARGE SCALE GENOMIC DNA]</scope>
    <source>
        <strain evidence="3 4">NIT-SL11</strain>
    </source>
</reference>
<dbReference type="InterPro" id="IPR005835">
    <property type="entry name" value="NTP_transferase_dom"/>
</dbReference>
<evidence type="ECO:0000259" key="1">
    <source>
        <dbReference type="Pfam" id="PF00483"/>
    </source>
</evidence>